<keyword evidence="2" id="KW-0732">Signal</keyword>
<reference evidence="8 9" key="1">
    <citation type="journal article" date="2015" name="Nature">
        <title>rRNA introns, odd ribosomes, and small enigmatic genomes across a large radiation of phyla.</title>
        <authorList>
            <person name="Brown C.T."/>
            <person name="Hug L.A."/>
            <person name="Thomas B.C."/>
            <person name="Sharon I."/>
            <person name="Castelle C.J."/>
            <person name="Singh A."/>
            <person name="Wilkins M.J."/>
            <person name="Williams K.H."/>
            <person name="Banfield J.F."/>
        </authorList>
    </citation>
    <scope>NUCLEOTIDE SEQUENCE [LARGE SCALE GENOMIC DNA]</scope>
</reference>
<evidence type="ECO:0000256" key="1">
    <source>
        <dbReference type="ARBA" id="ARBA00005791"/>
    </source>
</evidence>
<comment type="caution">
    <text evidence="8">The sequence shown here is derived from an EMBL/GenBank/DDBJ whole genome shotgun (WGS) entry which is preliminary data.</text>
</comment>
<evidence type="ECO:0000256" key="5">
    <source>
        <dbReference type="ARBA" id="ARBA00023284"/>
    </source>
</evidence>
<evidence type="ECO:0000256" key="6">
    <source>
        <dbReference type="SAM" id="Phobius"/>
    </source>
</evidence>
<comment type="similarity">
    <text evidence="1">Belongs to the thioredoxin family. DsbA subfamily.</text>
</comment>
<keyword evidence="3" id="KW-0560">Oxidoreductase</keyword>
<keyword evidence="5" id="KW-0676">Redox-active center</keyword>
<feature type="transmembrane region" description="Helical" evidence="6">
    <location>
        <begin position="16"/>
        <end position="36"/>
    </location>
</feature>
<evidence type="ECO:0000259" key="7">
    <source>
        <dbReference type="PROSITE" id="PS51352"/>
    </source>
</evidence>
<keyword evidence="6" id="KW-0472">Membrane</keyword>
<dbReference type="EMBL" id="LBXO01000037">
    <property type="protein sequence ID" value="KKR32303.1"/>
    <property type="molecule type" value="Genomic_DNA"/>
</dbReference>
<dbReference type="SUPFAM" id="SSF52833">
    <property type="entry name" value="Thioredoxin-like"/>
    <property type="match status" value="1"/>
</dbReference>
<dbReference type="GO" id="GO:0016491">
    <property type="term" value="F:oxidoreductase activity"/>
    <property type="evidence" value="ECO:0007669"/>
    <property type="project" value="UniProtKB-KW"/>
</dbReference>
<evidence type="ECO:0000313" key="8">
    <source>
        <dbReference type="EMBL" id="KKR32303.1"/>
    </source>
</evidence>
<keyword evidence="6" id="KW-1133">Transmembrane helix</keyword>
<keyword evidence="6" id="KW-0812">Transmembrane</keyword>
<dbReference type="Proteomes" id="UP000034137">
    <property type="component" value="Unassembled WGS sequence"/>
</dbReference>
<evidence type="ECO:0000256" key="3">
    <source>
        <dbReference type="ARBA" id="ARBA00023002"/>
    </source>
</evidence>
<dbReference type="Pfam" id="PF13462">
    <property type="entry name" value="Thioredoxin_4"/>
    <property type="match status" value="1"/>
</dbReference>
<proteinExistence type="inferred from homology"/>
<dbReference type="InterPro" id="IPR013766">
    <property type="entry name" value="Thioredoxin_domain"/>
</dbReference>
<keyword evidence="4" id="KW-1015">Disulfide bond</keyword>
<dbReference type="InterPro" id="IPR012336">
    <property type="entry name" value="Thioredoxin-like_fold"/>
</dbReference>
<dbReference type="PANTHER" id="PTHR13887">
    <property type="entry name" value="GLUTATHIONE S-TRANSFERASE KAPPA"/>
    <property type="match status" value="1"/>
</dbReference>
<sequence>MSIEEREKPLIKSKNSFYLGLVTGVAVVSLIGIVVISGQVINKGSDIESDDGEVVVKNTVKQPTKPSQPTPSAGNAGAKVDIKVASTDRIRGNKNAPITIVEFSDYQCPYCSKYHDTMKQVMQNYPDKVRWVYKHFPLESMHPYAKKAAEGAECAGDQGKFWEFTDDLLANQGSIKPEYLSTLAQNLGLKTDKFENCLSTGKYTKKVENDMSEGKKLGVRGTPGSFINGRNIAGAVPYADIEAMIEAELNN</sequence>
<dbReference type="Gene3D" id="3.40.30.10">
    <property type="entry name" value="Glutaredoxin"/>
    <property type="match status" value="1"/>
</dbReference>
<feature type="domain" description="Thioredoxin" evidence="7">
    <location>
        <begin position="64"/>
        <end position="250"/>
    </location>
</feature>
<dbReference type="PROSITE" id="PS51352">
    <property type="entry name" value="THIOREDOXIN_2"/>
    <property type="match status" value="1"/>
</dbReference>
<dbReference type="PANTHER" id="PTHR13887:SF14">
    <property type="entry name" value="DISULFIDE BOND FORMATION PROTEIN D"/>
    <property type="match status" value="1"/>
</dbReference>
<organism evidence="8 9">
    <name type="scientific">Candidatus Falkowbacteria bacterium GW2011_GWF2_39_8</name>
    <dbReference type="NCBI Taxonomy" id="1618642"/>
    <lineage>
        <taxon>Bacteria</taxon>
        <taxon>Candidatus Falkowiibacteriota</taxon>
    </lineage>
</organism>
<protein>
    <submittedName>
        <fullName evidence="8">DSBA oxidoreductase</fullName>
    </submittedName>
</protein>
<gene>
    <name evidence="8" type="ORF">UT64_C0037G0002</name>
</gene>
<dbReference type="InterPro" id="IPR036249">
    <property type="entry name" value="Thioredoxin-like_sf"/>
</dbReference>
<evidence type="ECO:0000256" key="4">
    <source>
        <dbReference type="ARBA" id="ARBA00023157"/>
    </source>
</evidence>
<name>A0A0G0PWN7_9BACT</name>
<evidence type="ECO:0000313" key="9">
    <source>
        <dbReference type="Proteomes" id="UP000034137"/>
    </source>
</evidence>
<accession>A0A0G0PWN7</accession>
<dbReference type="AlphaFoldDB" id="A0A0G0PWN7"/>
<evidence type="ECO:0000256" key="2">
    <source>
        <dbReference type="ARBA" id="ARBA00022729"/>
    </source>
</evidence>